<evidence type="ECO:0000313" key="3">
    <source>
        <dbReference type="Proteomes" id="UP001162164"/>
    </source>
</evidence>
<name>A0ABQ9K0P7_9CUCU</name>
<comment type="caution">
    <text evidence="2">The sequence shown here is derived from an EMBL/GenBank/DDBJ whole genome shotgun (WGS) entry which is preliminary data.</text>
</comment>
<dbReference type="InterPro" id="IPR036397">
    <property type="entry name" value="RNaseH_sf"/>
</dbReference>
<keyword evidence="3" id="KW-1185">Reference proteome</keyword>
<dbReference type="PANTHER" id="PTHR46585:SF1">
    <property type="entry name" value="CHROMO DOMAIN-CONTAINING PROTEIN"/>
    <property type="match status" value="1"/>
</dbReference>
<dbReference type="InterPro" id="IPR001584">
    <property type="entry name" value="Integrase_cat-core"/>
</dbReference>
<evidence type="ECO:0000313" key="2">
    <source>
        <dbReference type="EMBL" id="KAJ8983168.1"/>
    </source>
</evidence>
<feature type="domain" description="Integrase catalytic" evidence="1">
    <location>
        <begin position="5"/>
        <end position="115"/>
    </location>
</feature>
<dbReference type="InterPro" id="IPR012337">
    <property type="entry name" value="RNaseH-like_sf"/>
</dbReference>
<dbReference type="EMBL" id="JAPWTJ010000092">
    <property type="protein sequence ID" value="KAJ8983168.1"/>
    <property type="molecule type" value="Genomic_DNA"/>
</dbReference>
<gene>
    <name evidence="2" type="ORF">NQ317_016268</name>
</gene>
<dbReference type="SUPFAM" id="SSF53098">
    <property type="entry name" value="Ribonuclease H-like"/>
    <property type="match status" value="1"/>
</dbReference>
<dbReference type="PANTHER" id="PTHR46585">
    <property type="entry name" value="INTEGRASE CORE DOMAIN CONTAINING PROTEIN"/>
    <property type="match status" value="1"/>
</dbReference>
<dbReference type="PROSITE" id="PS50994">
    <property type="entry name" value="INTEGRASE"/>
    <property type="match status" value="1"/>
</dbReference>
<dbReference type="Proteomes" id="UP001162164">
    <property type="component" value="Unassembled WGS sequence"/>
</dbReference>
<protein>
    <recommendedName>
        <fullName evidence="1">Integrase catalytic domain-containing protein</fullName>
    </recommendedName>
</protein>
<feature type="non-terminal residue" evidence="2">
    <location>
        <position position="1"/>
    </location>
</feature>
<accession>A0ABQ9K0P7</accession>
<organism evidence="2 3">
    <name type="scientific">Molorchus minor</name>
    <dbReference type="NCBI Taxonomy" id="1323400"/>
    <lineage>
        <taxon>Eukaryota</taxon>
        <taxon>Metazoa</taxon>
        <taxon>Ecdysozoa</taxon>
        <taxon>Arthropoda</taxon>
        <taxon>Hexapoda</taxon>
        <taxon>Insecta</taxon>
        <taxon>Pterygota</taxon>
        <taxon>Neoptera</taxon>
        <taxon>Endopterygota</taxon>
        <taxon>Coleoptera</taxon>
        <taxon>Polyphaga</taxon>
        <taxon>Cucujiformia</taxon>
        <taxon>Chrysomeloidea</taxon>
        <taxon>Cerambycidae</taxon>
        <taxon>Lamiinae</taxon>
        <taxon>Monochamini</taxon>
        <taxon>Molorchus</taxon>
    </lineage>
</organism>
<sequence length="250" mass="29400">EVVNELHKPARKNFRRRHVIVKGLNDLIQADLVEIIPYAKNNGGNRYILVVINVFSKLVWAQPVKRKSGKDVTNAMKKFLVEMKIKPKNLQTDMGKEFYNKEFKNMMEELKINHYNTYSNLKASWLSVLPDIVRKYNDTIHRTTNRKPNSITEKDEKYLLRHAYSYLKTVDPRKQKFSVGDYVRISKYREAFSKGYTPNWSNEVFKILYKAQNTNPKTYLLEELFKYSLNNSRELASIYLYLCGHGGVTS</sequence>
<proteinExistence type="predicted"/>
<evidence type="ECO:0000259" key="1">
    <source>
        <dbReference type="PROSITE" id="PS50994"/>
    </source>
</evidence>
<dbReference type="Pfam" id="PF00665">
    <property type="entry name" value="rve"/>
    <property type="match status" value="1"/>
</dbReference>
<dbReference type="Gene3D" id="3.30.420.10">
    <property type="entry name" value="Ribonuclease H-like superfamily/Ribonuclease H"/>
    <property type="match status" value="1"/>
</dbReference>
<reference evidence="2" key="1">
    <citation type="journal article" date="2023" name="Insect Mol. Biol.">
        <title>Genome sequencing provides insights into the evolution of gene families encoding plant cell wall-degrading enzymes in longhorned beetles.</title>
        <authorList>
            <person name="Shin N.R."/>
            <person name="Okamura Y."/>
            <person name="Kirsch R."/>
            <person name="Pauchet Y."/>
        </authorList>
    </citation>
    <scope>NUCLEOTIDE SEQUENCE</scope>
    <source>
        <strain evidence="2">MMC_N1</strain>
    </source>
</reference>